<protein>
    <recommendedName>
        <fullName evidence="10">Hexosyltransferase</fullName>
        <ecNumber evidence="10">2.4.1.-</ecNumber>
    </recommendedName>
</protein>
<evidence type="ECO:0000313" key="12">
    <source>
        <dbReference type="Proteomes" id="UP000663860"/>
    </source>
</evidence>
<keyword evidence="7 10" id="KW-1133">Transmembrane helix</keyword>
<organism evidence="11 12">
    <name type="scientific">Adineta steineri</name>
    <dbReference type="NCBI Taxonomy" id="433720"/>
    <lineage>
        <taxon>Eukaryota</taxon>
        <taxon>Metazoa</taxon>
        <taxon>Spiralia</taxon>
        <taxon>Gnathifera</taxon>
        <taxon>Rotifera</taxon>
        <taxon>Eurotatoria</taxon>
        <taxon>Bdelloidea</taxon>
        <taxon>Adinetida</taxon>
        <taxon>Adinetidae</taxon>
        <taxon>Adineta</taxon>
    </lineage>
</organism>
<evidence type="ECO:0000256" key="9">
    <source>
        <dbReference type="ARBA" id="ARBA00023136"/>
    </source>
</evidence>
<evidence type="ECO:0000256" key="2">
    <source>
        <dbReference type="ARBA" id="ARBA00008661"/>
    </source>
</evidence>
<evidence type="ECO:0000256" key="7">
    <source>
        <dbReference type="ARBA" id="ARBA00022989"/>
    </source>
</evidence>
<dbReference type="InterPro" id="IPR002659">
    <property type="entry name" value="Glyco_trans_31"/>
</dbReference>
<dbReference type="Pfam" id="PF01762">
    <property type="entry name" value="Galactosyl_T"/>
    <property type="match status" value="1"/>
</dbReference>
<gene>
    <name evidence="11" type="ORF">IZO911_LOCUS36136</name>
</gene>
<dbReference type="Gene3D" id="3.90.550.50">
    <property type="match status" value="1"/>
</dbReference>
<dbReference type="Proteomes" id="UP000663860">
    <property type="component" value="Unassembled WGS sequence"/>
</dbReference>
<dbReference type="AlphaFoldDB" id="A0A815GJ36"/>
<comment type="similarity">
    <text evidence="2 10">Belongs to the glycosyltransferase 31 family.</text>
</comment>
<evidence type="ECO:0000256" key="4">
    <source>
        <dbReference type="ARBA" id="ARBA00022679"/>
    </source>
</evidence>
<sequence length="401" mass="47545">MSFIKILINYFQQRIRTLSLCRMIILIPFILLFLMYILYSNRTNQLCDPAKPLWWFCSWPDPQTTVCTWNNHFPTITEQIRSPESYEQLLLSLPKVQSSFQFNNLTFQQCTEQSIDLLIFVISKCSHASIRQSIRRTWANTNLLQTYFPQLTIKLLFLVDIDTKSREKIILESNYHNDIVQVINLPEQYEYVTKRESALYEFVLNKCKQTKFIFKTDDDIFINTFLLLSKLNSFQNLINKRKTKYLLFGYPIDYGLVVRHTNSYVGQRYIITKDEYSCPRYPTFLSGFGYLMTRELCSLLFHAYQTDAKPFPLSDVYFTGLLAEMFNIQRLTMFDNVDYLYEEKCNEKFFNSAKNPFACAASNDHFNEKNSDGDGSLMNDYNLFWTKLIDEYDSLKTKNRK</sequence>
<dbReference type="PANTHER" id="PTHR11214">
    <property type="entry name" value="BETA-1,3-N-ACETYLGLUCOSAMINYLTRANSFERASE"/>
    <property type="match status" value="1"/>
</dbReference>
<dbReference type="GO" id="GO:0006493">
    <property type="term" value="P:protein O-linked glycosylation"/>
    <property type="evidence" value="ECO:0007669"/>
    <property type="project" value="TreeGrafter"/>
</dbReference>
<evidence type="ECO:0000256" key="8">
    <source>
        <dbReference type="ARBA" id="ARBA00023034"/>
    </source>
</evidence>
<feature type="transmembrane region" description="Helical" evidence="10">
    <location>
        <begin position="20"/>
        <end position="39"/>
    </location>
</feature>
<dbReference type="EC" id="2.4.1.-" evidence="10"/>
<keyword evidence="3 10" id="KW-0328">Glycosyltransferase</keyword>
<name>A0A815GJ36_9BILA</name>
<keyword evidence="8 10" id="KW-0333">Golgi apparatus</keyword>
<evidence type="ECO:0000256" key="6">
    <source>
        <dbReference type="ARBA" id="ARBA00022968"/>
    </source>
</evidence>
<dbReference type="GO" id="GO:0016758">
    <property type="term" value="F:hexosyltransferase activity"/>
    <property type="evidence" value="ECO:0007669"/>
    <property type="project" value="InterPro"/>
</dbReference>
<evidence type="ECO:0000256" key="5">
    <source>
        <dbReference type="ARBA" id="ARBA00022692"/>
    </source>
</evidence>
<proteinExistence type="inferred from homology"/>
<keyword evidence="9 10" id="KW-0472">Membrane</keyword>
<keyword evidence="4" id="KW-0808">Transferase</keyword>
<dbReference type="PANTHER" id="PTHR11214:SF3">
    <property type="entry name" value="BETA-1,3-GALACTOSYLTRANSFERASE 6"/>
    <property type="match status" value="1"/>
</dbReference>
<reference evidence="11" key="1">
    <citation type="submission" date="2021-02" db="EMBL/GenBank/DDBJ databases">
        <authorList>
            <person name="Nowell W R."/>
        </authorList>
    </citation>
    <scope>NUCLEOTIDE SEQUENCE</scope>
</reference>
<evidence type="ECO:0000256" key="1">
    <source>
        <dbReference type="ARBA" id="ARBA00004323"/>
    </source>
</evidence>
<evidence type="ECO:0000256" key="3">
    <source>
        <dbReference type="ARBA" id="ARBA00022676"/>
    </source>
</evidence>
<dbReference type="GO" id="GO:0000139">
    <property type="term" value="C:Golgi membrane"/>
    <property type="evidence" value="ECO:0007669"/>
    <property type="project" value="UniProtKB-SubCell"/>
</dbReference>
<accession>A0A815GJ36</accession>
<keyword evidence="5 10" id="KW-0812">Transmembrane</keyword>
<evidence type="ECO:0000256" key="10">
    <source>
        <dbReference type="RuleBase" id="RU363063"/>
    </source>
</evidence>
<comment type="caution">
    <text evidence="11">The sequence shown here is derived from an EMBL/GenBank/DDBJ whole genome shotgun (WGS) entry which is preliminary data.</text>
</comment>
<evidence type="ECO:0000313" key="11">
    <source>
        <dbReference type="EMBL" id="CAF1339274.1"/>
    </source>
</evidence>
<dbReference type="EMBL" id="CAJNOE010000816">
    <property type="protein sequence ID" value="CAF1339274.1"/>
    <property type="molecule type" value="Genomic_DNA"/>
</dbReference>
<keyword evidence="6 10" id="KW-0735">Signal-anchor</keyword>
<comment type="subcellular location">
    <subcellularLocation>
        <location evidence="1 10">Golgi apparatus membrane</location>
        <topology evidence="1 10">Single-pass type II membrane protein</topology>
    </subcellularLocation>
</comment>